<dbReference type="RefSeq" id="WP_310415161.1">
    <property type="nucleotide sequence ID" value="NZ_JAVDYC010000001.1"/>
</dbReference>
<organism evidence="2 3">
    <name type="scientific">Catenuloplanes niger</name>
    <dbReference type="NCBI Taxonomy" id="587534"/>
    <lineage>
        <taxon>Bacteria</taxon>
        <taxon>Bacillati</taxon>
        <taxon>Actinomycetota</taxon>
        <taxon>Actinomycetes</taxon>
        <taxon>Micromonosporales</taxon>
        <taxon>Micromonosporaceae</taxon>
        <taxon>Catenuloplanes</taxon>
    </lineage>
</organism>
<reference evidence="2 3" key="1">
    <citation type="submission" date="2023-07" db="EMBL/GenBank/DDBJ databases">
        <title>Sequencing the genomes of 1000 actinobacteria strains.</title>
        <authorList>
            <person name="Klenk H.-P."/>
        </authorList>
    </citation>
    <scope>NUCLEOTIDE SEQUENCE [LARGE SCALE GENOMIC DNA]</scope>
    <source>
        <strain evidence="2 3">DSM 44711</strain>
    </source>
</reference>
<protein>
    <submittedName>
        <fullName evidence="2">Uncharacterized protein</fullName>
    </submittedName>
</protein>
<name>A0AAE3ZR36_9ACTN</name>
<dbReference type="EMBL" id="JAVDYC010000001">
    <property type="protein sequence ID" value="MDR7323376.1"/>
    <property type="molecule type" value="Genomic_DNA"/>
</dbReference>
<sequence>MTDRIVTSDIPFGDPGRGVFAYRVGDKVSEDAVKANGWEDYVASPSSKAGQHAAAAAAGQETPAAAGKEAK</sequence>
<accession>A0AAE3ZR36</accession>
<dbReference type="Proteomes" id="UP001183629">
    <property type="component" value="Unassembled WGS sequence"/>
</dbReference>
<gene>
    <name evidence="2" type="ORF">J2S44_003626</name>
</gene>
<proteinExistence type="predicted"/>
<evidence type="ECO:0000313" key="3">
    <source>
        <dbReference type="Proteomes" id="UP001183629"/>
    </source>
</evidence>
<evidence type="ECO:0000313" key="2">
    <source>
        <dbReference type="EMBL" id="MDR7323376.1"/>
    </source>
</evidence>
<dbReference type="AlphaFoldDB" id="A0AAE3ZR36"/>
<feature type="compositionally biased region" description="Low complexity" evidence="1">
    <location>
        <begin position="49"/>
        <end position="71"/>
    </location>
</feature>
<evidence type="ECO:0000256" key="1">
    <source>
        <dbReference type="SAM" id="MobiDB-lite"/>
    </source>
</evidence>
<keyword evidence="3" id="KW-1185">Reference proteome</keyword>
<comment type="caution">
    <text evidence="2">The sequence shown here is derived from an EMBL/GenBank/DDBJ whole genome shotgun (WGS) entry which is preliminary data.</text>
</comment>
<feature type="region of interest" description="Disordered" evidence="1">
    <location>
        <begin position="44"/>
        <end position="71"/>
    </location>
</feature>